<dbReference type="AlphaFoldDB" id="A0A4Y1ZBZ3"/>
<gene>
    <name evidence="1" type="ORF">NBRC111894_2170</name>
</gene>
<comment type="caution">
    <text evidence="1">The sequence shown here is derived from an EMBL/GenBank/DDBJ whole genome shotgun (WGS) entry which is preliminary data.</text>
</comment>
<dbReference type="RefSeq" id="WP_262392732.1">
    <property type="nucleotide sequence ID" value="NZ_BEXB01000015.1"/>
</dbReference>
<sequence length="48" mass="5571">MKGRYNTRSLIDTVQSSTIEREPGYKTLMKLTRNATDIDEHSLLETRT</sequence>
<organism evidence="1 2">
    <name type="scientific">Sporolactobacillus inulinus</name>
    <dbReference type="NCBI Taxonomy" id="2078"/>
    <lineage>
        <taxon>Bacteria</taxon>
        <taxon>Bacillati</taxon>
        <taxon>Bacillota</taxon>
        <taxon>Bacilli</taxon>
        <taxon>Bacillales</taxon>
        <taxon>Sporolactobacillaceae</taxon>
        <taxon>Sporolactobacillus</taxon>
    </lineage>
</organism>
<proteinExistence type="predicted"/>
<protein>
    <submittedName>
        <fullName evidence="1">Uncharacterized protein</fullName>
    </submittedName>
</protein>
<name>A0A4Y1ZBZ3_9BACL</name>
<dbReference type="EMBL" id="BEXB01000015">
    <property type="protein sequence ID" value="GAY76616.1"/>
    <property type="molecule type" value="Genomic_DNA"/>
</dbReference>
<evidence type="ECO:0000313" key="2">
    <source>
        <dbReference type="Proteomes" id="UP000319716"/>
    </source>
</evidence>
<reference evidence="1 2" key="1">
    <citation type="submission" date="2017-11" db="EMBL/GenBank/DDBJ databases">
        <title>Draft Genome Sequence of Sporolactobacillus inulinus NBRC 111894 Isolated from Koso, a Japanese Sugar-Vegetable Fermented Beverage.</title>
        <authorList>
            <person name="Chiou T.Y."/>
            <person name="Oshima K."/>
            <person name="Suda W."/>
            <person name="Hattori M."/>
            <person name="Takahashi T."/>
        </authorList>
    </citation>
    <scope>NUCLEOTIDE SEQUENCE [LARGE SCALE GENOMIC DNA]</scope>
    <source>
        <strain evidence="1 2">NBRC111894</strain>
    </source>
</reference>
<dbReference type="Proteomes" id="UP000319716">
    <property type="component" value="Unassembled WGS sequence"/>
</dbReference>
<evidence type="ECO:0000313" key="1">
    <source>
        <dbReference type="EMBL" id="GAY76616.1"/>
    </source>
</evidence>
<accession>A0A4Y1ZBZ3</accession>